<proteinExistence type="predicted"/>
<sequence length="193" mass="22060">MRTPSKAGVLGGSKLRKLCENPRITLPPHRSLQLPMHLKARELDGMRSKRSPLGPVTWQGEAPKKQLLYWPGLWEGPRGELRQPIALIPPPNDKERVEHFYTNPQSSLMEIKGNPILRHPKLIETPAKFRNKNNTMRTIGTLTLSDMKSRKPSMSWPIRDSTTASCEEEDVRITIIVTKKERKTMIRTAAQRL</sequence>
<dbReference type="EMBL" id="JAKOGI010002159">
    <property type="protein sequence ID" value="KAJ8422751.1"/>
    <property type="molecule type" value="Genomic_DNA"/>
</dbReference>
<gene>
    <name evidence="1" type="ORF">Cgig2_015661</name>
</gene>
<dbReference type="AlphaFoldDB" id="A0A9Q1JJS0"/>
<organism evidence="1 2">
    <name type="scientific">Carnegiea gigantea</name>
    <dbReference type="NCBI Taxonomy" id="171969"/>
    <lineage>
        <taxon>Eukaryota</taxon>
        <taxon>Viridiplantae</taxon>
        <taxon>Streptophyta</taxon>
        <taxon>Embryophyta</taxon>
        <taxon>Tracheophyta</taxon>
        <taxon>Spermatophyta</taxon>
        <taxon>Magnoliopsida</taxon>
        <taxon>eudicotyledons</taxon>
        <taxon>Gunneridae</taxon>
        <taxon>Pentapetalae</taxon>
        <taxon>Caryophyllales</taxon>
        <taxon>Cactineae</taxon>
        <taxon>Cactaceae</taxon>
        <taxon>Cactoideae</taxon>
        <taxon>Echinocereeae</taxon>
        <taxon>Carnegiea</taxon>
    </lineage>
</organism>
<protein>
    <submittedName>
        <fullName evidence="1">Uncharacterized protein</fullName>
    </submittedName>
</protein>
<accession>A0A9Q1JJS0</accession>
<evidence type="ECO:0000313" key="1">
    <source>
        <dbReference type="EMBL" id="KAJ8422751.1"/>
    </source>
</evidence>
<dbReference type="OrthoDB" id="1752268at2759"/>
<evidence type="ECO:0000313" key="2">
    <source>
        <dbReference type="Proteomes" id="UP001153076"/>
    </source>
</evidence>
<name>A0A9Q1JJS0_9CARY</name>
<reference evidence="1" key="1">
    <citation type="submission" date="2022-04" db="EMBL/GenBank/DDBJ databases">
        <title>Carnegiea gigantea Genome sequencing and assembly v2.</title>
        <authorList>
            <person name="Copetti D."/>
            <person name="Sanderson M.J."/>
            <person name="Burquez A."/>
            <person name="Wojciechowski M.F."/>
        </authorList>
    </citation>
    <scope>NUCLEOTIDE SEQUENCE</scope>
    <source>
        <strain evidence="1">SGP5-SGP5p</strain>
        <tissue evidence="1">Aerial part</tissue>
    </source>
</reference>
<dbReference type="Proteomes" id="UP001153076">
    <property type="component" value="Unassembled WGS sequence"/>
</dbReference>
<comment type="caution">
    <text evidence="1">The sequence shown here is derived from an EMBL/GenBank/DDBJ whole genome shotgun (WGS) entry which is preliminary data.</text>
</comment>
<keyword evidence="2" id="KW-1185">Reference proteome</keyword>